<gene>
    <name evidence="1" type="ORF">EV669_1204</name>
</gene>
<dbReference type="Proteomes" id="UP000294801">
    <property type="component" value="Unassembled WGS sequence"/>
</dbReference>
<reference evidence="1 2" key="1">
    <citation type="submission" date="2019-03" db="EMBL/GenBank/DDBJ databases">
        <title>Genomic Encyclopedia of Type Strains, Phase IV (KMG-IV): sequencing the most valuable type-strain genomes for metagenomic binning, comparative biology and taxonomic classification.</title>
        <authorList>
            <person name="Goeker M."/>
        </authorList>
    </citation>
    <scope>NUCLEOTIDE SEQUENCE [LARGE SCALE GENOMIC DNA]</scope>
    <source>
        <strain evidence="1 2">DSM 18507</strain>
    </source>
</reference>
<organism evidence="1 2">
    <name type="scientific">Gulbenkiania mobilis</name>
    <dbReference type="NCBI Taxonomy" id="397457"/>
    <lineage>
        <taxon>Bacteria</taxon>
        <taxon>Pseudomonadati</taxon>
        <taxon>Pseudomonadota</taxon>
        <taxon>Betaproteobacteria</taxon>
        <taxon>Neisseriales</taxon>
        <taxon>Chromobacteriaceae</taxon>
        <taxon>Gulbenkiania</taxon>
    </lineage>
</organism>
<keyword evidence="2" id="KW-1185">Reference proteome</keyword>
<sequence>MSRIRIDDSAEYWWSLPCSLLRDSRLSYEARGVACHLLSLGRNWQLRAVALPRVLHDQSRAKGHLGRDLCRRILREFED</sequence>
<evidence type="ECO:0000313" key="2">
    <source>
        <dbReference type="Proteomes" id="UP000294801"/>
    </source>
</evidence>
<dbReference type="RefSeq" id="WP_207913924.1">
    <property type="nucleotide sequence ID" value="NZ_SMDA01000020.1"/>
</dbReference>
<evidence type="ECO:0000313" key="1">
    <source>
        <dbReference type="EMBL" id="TCW27350.1"/>
    </source>
</evidence>
<proteinExistence type="predicted"/>
<name>A0ABY2CTT9_GULMO</name>
<accession>A0ABY2CTT9</accession>
<feature type="non-terminal residue" evidence="1">
    <location>
        <position position="79"/>
    </location>
</feature>
<dbReference type="EMBL" id="SMDA01000020">
    <property type="protein sequence ID" value="TCW27350.1"/>
    <property type="molecule type" value="Genomic_DNA"/>
</dbReference>
<comment type="caution">
    <text evidence="1">The sequence shown here is derived from an EMBL/GenBank/DDBJ whole genome shotgun (WGS) entry which is preliminary data.</text>
</comment>
<protein>
    <submittedName>
        <fullName evidence="1">Uncharacterized protein</fullName>
    </submittedName>
</protein>